<dbReference type="Proteomes" id="UP001143370">
    <property type="component" value="Unassembled WGS sequence"/>
</dbReference>
<dbReference type="PANTHER" id="PTHR34309:SF10">
    <property type="entry name" value="SLR1406 PROTEIN"/>
    <property type="match status" value="1"/>
</dbReference>
<gene>
    <name evidence="1" type="ORF">GCM10017643_41480</name>
</gene>
<comment type="caution">
    <text evidence="1">The sequence shown here is derived from an EMBL/GenBank/DDBJ whole genome shotgun (WGS) entry which is preliminary data.</text>
</comment>
<evidence type="ECO:0000313" key="1">
    <source>
        <dbReference type="EMBL" id="GLK74030.1"/>
    </source>
</evidence>
<dbReference type="SUPFAM" id="SSF143744">
    <property type="entry name" value="GlcG-like"/>
    <property type="match status" value="1"/>
</dbReference>
<organism evidence="1 2">
    <name type="scientific">Ancylobacter dichloromethanicus</name>
    <dbReference type="NCBI Taxonomy" id="518825"/>
    <lineage>
        <taxon>Bacteria</taxon>
        <taxon>Pseudomonadati</taxon>
        <taxon>Pseudomonadota</taxon>
        <taxon>Alphaproteobacteria</taxon>
        <taxon>Hyphomicrobiales</taxon>
        <taxon>Xanthobacteraceae</taxon>
        <taxon>Ancylobacter</taxon>
    </lineage>
</organism>
<evidence type="ECO:0000313" key="2">
    <source>
        <dbReference type="Proteomes" id="UP001143370"/>
    </source>
</evidence>
<dbReference type="RefSeq" id="WP_213368562.1">
    <property type="nucleotide sequence ID" value="NZ_BSFJ01000035.1"/>
</dbReference>
<dbReference type="PANTHER" id="PTHR34309">
    <property type="entry name" value="SLR1406 PROTEIN"/>
    <property type="match status" value="1"/>
</dbReference>
<dbReference type="EMBL" id="BSFJ01000035">
    <property type="protein sequence ID" value="GLK74030.1"/>
    <property type="molecule type" value="Genomic_DNA"/>
</dbReference>
<protein>
    <recommendedName>
        <fullName evidence="3">GlcG protein</fullName>
    </recommendedName>
</protein>
<evidence type="ECO:0008006" key="3">
    <source>
        <dbReference type="Google" id="ProtNLM"/>
    </source>
</evidence>
<proteinExistence type="predicted"/>
<name>A0A9W6JDW5_9HYPH</name>
<sequence>MTDLTLAQASTIATVTLETARGSGAQPLTVVVLDAGGHIKAALREDGSGIARFEIAFGKAWGALGMGISSRGLAARAAKFGGFFTALAAATDGRMVPVPGGVLVKDDHGRIIGAVGVSGDTSDVDETCAVAGVAAAGLAADVEER</sequence>
<reference evidence="1" key="2">
    <citation type="submission" date="2023-01" db="EMBL/GenBank/DDBJ databases">
        <authorList>
            <person name="Sun Q."/>
            <person name="Evtushenko L."/>
        </authorList>
    </citation>
    <scope>NUCLEOTIDE SEQUENCE</scope>
    <source>
        <strain evidence="1">VKM B-2484</strain>
    </source>
</reference>
<dbReference type="InterPro" id="IPR038084">
    <property type="entry name" value="PduO/GlcC-like_sf"/>
</dbReference>
<reference evidence="1" key="1">
    <citation type="journal article" date="2014" name="Int. J. Syst. Evol. Microbiol.">
        <title>Complete genome sequence of Corynebacterium casei LMG S-19264T (=DSM 44701T), isolated from a smear-ripened cheese.</title>
        <authorList>
            <consortium name="US DOE Joint Genome Institute (JGI-PGF)"/>
            <person name="Walter F."/>
            <person name="Albersmeier A."/>
            <person name="Kalinowski J."/>
            <person name="Ruckert C."/>
        </authorList>
    </citation>
    <scope>NUCLEOTIDE SEQUENCE</scope>
    <source>
        <strain evidence="1">VKM B-2484</strain>
    </source>
</reference>
<dbReference type="InterPro" id="IPR005624">
    <property type="entry name" value="PduO/GlcC-like"/>
</dbReference>
<dbReference type="Pfam" id="PF03928">
    <property type="entry name" value="HbpS-like"/>
    <property type="match status" value="1"/>
</dbReference>
<dbReference type="AlphaFoldDB" id="A0A9W6JDW5"/>
<accession>A0A9W6JDW5</accession>
<dbReference type="Gene3D" id="3.30.450.150">
    <property type="entry name" value="Haem-degrading domain"/>
    <property type="match status" value="1"/>
</dbReference>
<dbReference type="InterPro" id="IPR052517">
    <property type="entry name" value="GlcG_carb_metab_protein"/>
</dbReference>
<keyword evidence="2" id="KW-1185">Reference proteome</keyword>